<evidence type="ECO:0000313" key="3">
    <source>
        <dbReference type="EMBL" id="SEM54611.1"/>
    </source>
</evidence>
<accession>A0A1H7Z8Q7</accession>
<evidence type="ECO:0000313" key="4">
    <source>
        <dbReference type="Proteomes" id="UP000198883"/>
    </source>
</evidence>
<feature type="signal peptide" evidence="1">
    <location>
        <begin position="1"/>
        <end position="17"/>
    </location>
</feature>
<evidence type="ECO:0000256" key="1">
    <source>
        <dbReference type="SAM" id="SignalP"/>
    </source>
</evidence>
<dbReference type="Proteomes" id="UP000198883">
    <property type="component" value="Unassembled WGS sequence"/>
</dbReference>
<keyword evidence="1" id="KW-0732">Signal</keyword>
<dbReference type="GO" id="GO:0005975">
    <property type="term" value="P:carbohydrate metabolic process"/>
    <property type="evidence" value="ECO:0007669"/>
    <property type="project" value="InterPro"/>
</dbReference>
<dbReference type="EMBL" id="FOBN01000023">
    <property type="protein sequence ID" value="SEM54611.1"/>
    <property type="molecule type" value="Genomic_DNA"/>
</dbReference>
<dbReference type="Gene3D" id="3.20.20.80">
    <property type="entry name" value="Glycosidases"/>
    <property type="match status" value="1"/>
</dbReference>
<gene>
    <name evidence="3" type="ORF">SAMN05444853_12325</name>
</gene>
<evidence type="ECO:0000259" key="2">
    <source>
        <dbReference type="SMART" id="SM00642"/>
    </source>
</evidence>
<feature type="domain" description="Glycosyl hydrolase family 13 catalytic" evidence="2">
    <location>
        <begin position="192"/>
        <end position="428"/>
    </location>
</feature>
<name>A0A1H7Z8Q7_9PAST</name>
<dbReference type="InterPro" id="IPR017853">
    <property type="entry name" value="GH"/>
</dbReference>
<dbReference type="STRING" id="97481.SAMN05444853_12325"/>
<dbReference type="AlphaFoldDB" id="A0A1H7Z8Q7"/>
<feature type="chain" id="PRO_5011685896" evidence="1">
    <location>
        <begin position="18"/>
        <end position="429"/>
    </location>
</feature>
<proteinExistence type="predicted"/>
<sequence>MKKWLLLPAVISSIAYAEQWQNTLFPHFEKQQKSVFQARADLEKGNYPLQFHFDKKCYQPEKNIKLNTALSLVPCEDKKVNLRIFRKGQYIAIINMQEATPTLKVTVKPIEPPKKIVKTCPVWNKKPVTIDVSSTFKNGEKIRDFYSGKVATVEQGKVTMLPDPNANGLLLLEPANSMIKPTFDWHNAIVYFVLTDRFYNGNTANDHSYGRKNDGRQEIGTFHGGDLKGLTQKLDYLADLGINTIWISSPLEQIHGWVGGGSQGDFPHYGYHGYYHLDWTKLDANMGTEQELKAFVDQAHKKGIRVLFDIVMNHTGYATLADMQQFKFGKLYLDDQEAEKTLGKKWTDWTPKANENWHKFNEYIHFGHKEGWKNWWGKAWVRSDIGDYDGAKFNDLQMSLASLPDLKTEAEQAVTLPAFFAKKETNAKN</sequence>
<dbReference type="Pfam" id="PF00128">
    <property type="entry name" value="Alpha-amylase"/>
    <property type="match status" value="1"/>
</dbReference>
<reference evidence="4" key="1">
    <citation type="submission" date="2016-10" db="EMBL/GenBank/DDBJ databases">
        <authorList>
            <person name="Varghese N."/>
            <person name="Submissions S."/>
        </authorList>
    </citation>
    <scope>NUCLEOTIDE SEQUENCE [LARGE SCALE GENOMIC DNA]</scope>
    <source>
        <strain evidence="4">DSM 24204</strain>
    </source>
</reference>
<dbReference type="PANTHER" id="PTHR10357">
    <property type="entry name" value="ALPHA-AMYLASE FAMILY MEMBER"/>
    <property type="match status" value="1"/>
</dbReference>
<dbReference type="InterPro" id="IPR006047">
    <property type="entry name" value="GH13_cat_dom"/>
</dbReference>
<dbReference type="PANTHER" id="PTHR10357:SF209">
    <property type="entry name" value="PERIPLASMIC ALPHA-AMYLASE"/>
    <property type="match status" value="1"/>
</dbReference>
<protein>
    <submittedName>
        <fullName evidence="3">Alpha-amylase</fullName>
    </submittedName>
</protein>
<dbReference type="SUPFAM" id="SSF51445">
    <property type="entry name" value="(Trans)glycosidases"/>
    <property type="match status" value="1"/>
</dbReference>
<organism evidence="3 4">
    <name type="scientific">Phocoenobacter skyensis</name>
    <dbReference type="NCBI Taxonomy" id="97481"/>
    <lineage>
        <taxon>Bacteria</taxon>
        <taxon>Pseudomonadati</taxon>
        <taxon>Pseudomonadota</taxon>
        <taxon>Gammaproteobacteria</taxon>
        <taxon>Pasteurellales</taxon>
        <taxon>Pasteurellaceae</taxon>
        <taxon>Phocoenobacter</taxon>
    </lineage>
</organism>
<dbReference type="SMART" id="SM00642">
    <property type="entry name" value="Aamy"/>
    <property type="match status" value="1"/>
</dbReference>